<dbReference type="EMBL" id="JBFRUW010000006">
    <property type="protein sequence ID" value="MFA0567482.1"/>
    <property type="molecule type" value="Genomic_DNA"/>
</dbReference>
<comment type="caution">
    <text evidence="2">The sequence shown here is derived from an EMBL/GenBank/DDBJ whole genome shotgun (WGS) entry which is preliminary data.</text>
</comment>
<keyword evidence="3" id="KW-1185">Reference proteome</keyword>
<organism evidence="2 3">
    <name type="scientific">Vibrio gallaecicus</name>
    <dbReference type="NCBI Taxonomy" id="552386"/>
    <lineage>
        <taxon>Bacteria</taxon>
        <taxon>Pseudomonadati</taxon>
        <taxon>Pseudomonadota</taxon>
        <taxon>Gammaproteobacteria</taxon>
        <taxon>Vibrionales</taxon>
        <taxon>Vibrionaceae</taxon>
        <taxon>Vibrio</taxon>
    </lineage>
</organism>
<evidence type="ECO:0000313" key="3">
    <source>
        <dbReference type="Proteomes" id="UP001570417"/>
    </source>
</evidence>
<proteinExistence type="predicted"/>
<feature type="signal peptide" evidence="1">
    <location>
        <begin position="1"/>
        <end position="19"/>
    </location>
</feature>
<keyword evidence="1" id="KW-0732">Signal</keyword>
<reference evidence="2 3" key="1">
    <citation type="journal article" date="2024" name="ISME J.">
        <title>Tailless and filamentous prophages are predominant in marine Vibrio.</title>
        <authorList>
            <person name="Steensen K."/>
            <person name="Seneca J."/>
            <person name="Bartlau N."/>
            <person name="Yu X.A."/>
            <person name="Hussain F.A."/>
            <person name="Polz M.F."/>
        </authorList>
    </citation>
    <scope>NUCLEOTIDE SEQUENCE [LARGE SCALE GENOMIC DNA]</scope>
    <source>
        <strain evidence="2 3">10N.222.51.A1</strain>
    </source>
</reference>
<sequence>MKKTILALVIASASFTAIAASQNPHTAVNAQPSATMTFKENVAEVCGIRTNGNAYHEGSIKFNDEDANGETFVDFQLASNGSKTKANITVNTVKNDVKKIDGSEAKAGLWIGANERDADYLKVLAENTATEFAIGSSLKAIAVTELDSTEIKEGSYTVESVLTIDCKA</sequence>
<feature type="chain" id="PRO_5046161723" description="DUF4402 domain-containing protein" evidence="1">
    <location>
        <begin position="20"/>
        <end position="168"/>
    </location>
</feature>
<evidence type="ECO:0000313" key="2">
    <source>
        <dbReference type="EMBL" id="MFA0567482.1"/>
    </source>
</evidence>
<name>A0ABV4N7W9_9VIBR</name>
<evidence type="ECO:0008006" key="4">
    <source>
        <dbReference type="Google" id="ProtNLM"/>
    </source>
</evidence>
<dbReference type="RefSeq" id="WP_171734336.1">
    <property type="nucleotide sequence ID" value="NZ_JBFRUW010000006.1"/>
</dbReference>
<protein>
    <recommendedName>
        <fullName evidence="4">DUF4402 domain-containing protein</fullName>
    </recommendedName>
</protein>
<dbReference type="Proteomes" id="UP001570417">
    <property type="component" value="Unassembled WGS sequence"/>
</dbReference>
<gene>
    <name evidence="2" type="ORF">AB4566_04260</name>
</gene>
<accession>A0ABV4N7W9</accession>
<evidence type="ECO:0000256" key="1">
    <source>
        <dbReference type="SAM" id="SignalP"/>
    </source>
</evidence>